<keyword evidence="4 6" id="KW-0804">Transcription</keyword>
<dbReference type="Gene3D" id="2.40.270.10">
    <property type="entry name" value="DNA-directed RNA polymerase, subunit 2, domain 6"/>
    <property type="match status" value="3"/>
</dbReference>
<dbReference type="Pfam" id="PF00562">
    <property type="entry name" value="RNA_pol_Rpb2_6"/>
    <property type="match status" value="1"/>
</dbReference>
<evidence type="ECO:0000256" key="1">
    <source>
        <dbReference type="ARBA" id="ARBA00022478"/>
    </source>
</evidence>
<dbReference type="Gene3D" id="2.30.150.10">
    <property type="entry name" value="DNA-directed RNA polymerase, beta subunit, external 1 domain"/>
    <property type="match status" value="1"/>
</dbReference>
<evidence type="ECO:0000259" key="13">
    <source>
        <dbReference type="Pfam" id="PF04563"/>
    </source>
</evidence>
<comment type="function">
    <text evidence="6 8">DNA-dependent RNA polymerase catalyzes the transcription of DNA into RNA using the four ribonucleoside triphosphates as substrates.</text>
</comment>
<dbReference type="PROSITE" id="PS01166">
    <property type="entry name" value="RNA_POL_BETA"/>
    <property type="match status" value="1"/>
</dbReference>
<dbReference type="EC" id="2.7.7.6" evidence="6 8"/>
<feature type="domain" description="RNA polymerase Rpb2" evidence="14">
    <location>
        <begin position="496"/>
        <end position="561"/>
    </location>
</feature>
<reference evidence="16 17" key="1">
    <citation type="submission" date="2023-09" db="EMBL/GenBank/DDBJ databases">
        <authorList>
            <person name="Rey-Velasco X."/>
        </authorList>
    </citation>
    <scope>NUCLEOTIDE SEQUENCE [LARGE SCALE GENOMIC DNA]</scope>
    <source>
        <strain evidence="16 17">F394</strain>
    </source>
</reference>
<dbReference type="NCBIfam" id="NF001616">
    <property type="entry name" value="PRK00405.1"/>
    <property type="match status" value="1"/>
</dbReference>
<feature type="domain" description="RNA polymerase beta subunit protrusion" evidence="13">
    <location>
        <begin position="37"/>
        <end position="482"/>
    </location>
</feature>
<dbReference type="Proteomes" id="UP001267426">
    <property type="component" value="Unassembled WGS sequence"/>
</dbReference>
<dbReference type="GO" id="GO:0003899">
    <property type="term" value="F:DNA-directed RNA polymerase activity"/>
    <property type="evidence" value="ECO:0007669"/>
    <property type="project" value="UniProtKB-EC"/>
</dbReference>
<dbReference type="InterPro" id="IPR015712">
    <property type="entry name" value="DNA-dir_RNA_pol_su2"/>
</dbReference>
<dbReference type="InterPro" id="IPR007642">
    <property type="entry name" value="RNA_pol_Rpb2_2"/>
</dbReference>
<feature type="domain" description="RNA polymerase Rpb2" evidence="12">
    <location>
        <begin position="327"/>
        <end position="437"/>
    </location>
</feature>
<name>A0ABU3BSH3_9BACT</name>
<evidence type="ECO:0000256" key="6">
    <source>
        <dbReference type="HAMAP-Rule" id="MF_01321"/>
    </source>
</evidence>
<evidence type="ECO:0000256" key="4">
    <source>
        <dbReference type="ARBA" id="ARBA00023163"/>
    </source>
</evidence>
<dbReference type="InterPro" id="IPR042107">
    <property type="entry name" value="DNA-dir_RNA_pol_bsu_ext_1_sf"/>
</dbReference>
<dbReference type="Gene3D" id="3.90.1100.10">
    <property type="match status" value="2"/>
</dbReference>
<keyword evidence="3 6" id="KW-0548">Nucleotidyltransferase</keyword>
<evidence type="ECO:0000256" key="2">
    <source>
        <dbReference type="ARBA" id="ARBA00022679"/>
    </source>
</evidence>
<dbReference type="EMBL" id="JAVRHT010000024">
    <property type="protein sequence ID" value="MDT0632238.1"/>
    <property type="molecule type" value="Genomic_DNA"/>
</dbReference>
<dbReference type="Gene3D" id="3.90.1110.10">
    <property type="entry name" value="RNA polymerase Rpb2, domain 2"/>
    <property type="match status" value="2"/>
</dbReference>
<comment type="subunit">
    <text evidence="6 8">The RNAP catalytic core consists of 2 alpha, 1 beta, 1 beta' and 1 omega subunit. When a sigma factor is associated with the core the holoenzyme is formed, which can initiate transcription.</text>
</comment>
<evidence type="ECO:0000313" key="16">
    <source>
        <dbReference type="EMBL" id="MDT0632238.1"/>
    </source>
</evidence>
<dbReference type="InterPro" id="IPR007121">
    <property type="entry name" value="RNA_pol_bsu_CS"/>
</dbReference>
<dbReference type="SUPFAM" id="SSF64484">
    <property type="entry name" value="beta and beta-prime subunits of DNA dependent RNA-polymerase"/>
    <property type="match status" value="1"/>
</dbReference>
<organism evidence="16 17">
    <name type="scientific">Rubrivirga litoralis</name>
    <dbReference type="NCBI Taxonomy" id="3075598"/>
    <lineage>
        <taxon>Bacteria</taxon>
        <taxon>Pseudomonadati</taxon>
        <taxon>Rhodothermota</taxon>
        <taxon>Rhodothermia</taxon>
        <taxon>Rhodothermales</taxon>
        <taxon>Rubricoccaceae</taxon>
        <taxon>Rubrivirga</taxon>
    </lineage>
</organism>
<evidence type="ECO:0000259" key="12">
    <source>
        <dbReference type="Pfam" id="PF04561"/>
    </source>
</evidence>
<dbReference type="CDD" id="cd00653">
    <property type="entry name" value="RNA_pol_B_RPB2"/>
    <property type="match status" value="1"/>
</dbReference>
<accession>A0ABU3BSH3</accession>
<keyword evidence="2 6" id="KW-0808">Transferase</keyword>
<dbReference type="RefSeq" id="WP_311663958.1">
    <property type="nucleotide sequence ID" value="NZ_JAVRHT010000024.1"/>
</dbReference>
<dbReference type="PANTHER" id="PTHR20856">
    <property type="entry name" value="DNA-DIRECTED RNA POLYMERASE I SUBUNIT 2"/>
    <property type="match status" value="1"/>
</dbReference>
<dbReference type="InterPro" id="IPR007645">
    <property type="entry name" value="RNA_pol_Rpb2_3"/>
</dbReference>
<feature type="region of interest" description="Disordered" evidence="9">
    <location>
        <begin position="1"/>
        <end position="23"/>
    </location>
</feature>
<feature type="domain" description="RNA polymerase Rpb2" evidence="12">
    <location>
        <begin position="164"/>
        <end position="234"/>
    </location>
</feature>
<protein>
    <recommendedName>
        <fullName evidence="6 8">DNA-directed RNA polymerase subunit beta</fullName>
        <shortName evidence="6">RNAP subunit beta</shortName>
        <ecNumber evidence="6 8">2.7.7.6</ecNumber>
    </recommendedName>
    <alternativeName>
        <fullName evidence="6">RNA polymerase subunit beta</fullName>
    </alternativeName>
    <alternativeName>
        <fullName evidence="6">Transcriptase subunit beta</fullName>
    </alternativeName>
</protein>
<dbReference type="InterPro" id="IPR037034">
    <property type="entry name" value="RNA_pol_Rpb2_2_sf"/>
</dbReference>
<evidence type="ECO:0000313" key="17">
    <source>
        <dbReference type="Proteomes" id="UP001267426"/>
    </source>
</evidence>
<evidence type="ECO:0000256" key="3">
    <source>
        <dbReference type="ARBA" id="ARBA00022695"/>
    </source>
</evidence>
<dbReference type="Pfam" id="PF10385">
    <property type="entry name" value="RNA_pol_Rpb2_45"/>
    <property type="match status" value="1"/>
</dbReference>
<dbReference type="InterPro" id="IPR037033">
    <property type="entry name" value="DNA-dir_RNAP_su2_hyb_sf"/>
</dbReference>
<dbReference type="HAMAP" id="MF_01321">
    <property type="entry name" value="RNApol_bact_RpoB"/>
    <property type="match status" value="1"/>
</dbReference>
<comment type="caution">
    <text evidence="16">The sequence shown here is derived from an EMBL/GenBank/DDBJ whole genome shotgun (WGS) entry which is preliminary data.</text>
</comment>
<feature type="domain" description="RNA polymerase Rpb2" evidence="11">
    <location>
        <begin position="1217"/>
        <end position="1290"/>
    </location>
</feature>
<dbReference type="Pfam" id="PF04561">
    <property type="entry name" value="RNA_pol_Rpb2_2"/>
    <property type="match status" value="2"/>
</dbReference>
<evidence type="ECO:0000256" key="8">
    <source>
        <dbReference type="RuleBase" id="RU363031"/>
    </source>
</evidence>
<dbReference type="InterPro" id="IPR007641">
    <property type="entry name" value="RNA_pol_Rpb2_7"/>
</dbReference>
<feature type="domain" description="DNA-directed RNA polymerase beta subunit external 1" evidence="15">
    <location>
        <begin position="574"/>
        <end position="639"/>
    </location>
</feature>
<evidence type="ECO:0000256" key="9">
    <source>
        <dbReference type="SAM" id="MobiDB-lite"/>
    </source>
</evidence>
<dbReference type="Gene3D" id="2.40.50.100">
    <property type="match status" value="1"/>
</dbReference>
<evidence type="ECO:0000259" key="11">
    <source>
        <dbReference type="Pfam" id="PF04560"/>
    </source>
</evidence>
<dbReference type="Pfam" id="PF04565">
    <property type="entry name" value="RNA_pol_Rpb2_3"/>
    <property type="match status" value="1"/>
</dbReference>
<evidence type="ECO:0000256" key="7">
    <source>
        <dbReference type="RuleBase" id="RU000434"/>
    </source>
</evidence>
<dbReference type="GO" id="GO:0000428">
    <property type="term" value="C:DNA-directed RNA polymerase complex"/>
    <property type="evidence" value="ECO:0007669"/>
    <property type="project" value="UniProtKB-KW"/>
</dbReference>
<feature type="domain" description="DNA-directed RNA polymerase subunit 2 hybrid-binding" evidence="10">
    <location>
        <begin position="701"/>
        <end position="1215"/>
    </location>
</feature>
<dbReference type="InterPro" id="IPR010243">
    <property type="entry name" value="RNA_pol_bsu_bac"/>
</dbReference>
<comment type="catalytic activity">
    <reaction evidence="5 6 8">
        <text>RNA(n) + a ribonucleoside 5'-triphosphate = RNA(n+1) + diphosphate</text>
        <dbReference type="Rhea" id="RHEA:21248"/>
        <dbReference type="Rhea" id="RHEA-COMP:14527"/>
        <dbReference type="Rhea" id="RHEA-COMP:17342"/>
        <dbReference type="ChEBI" id="CHEBI:33019"/>
        <dbReference type="ChEBI" id="CHEBI:61557"/>
        <dbReference type="ChEBI" id="CHEBI:140395"/>
        <dbReference type="EC" id="2.7.7.6"/>
    </reaction>
</comment>
<gene>
    <name evidence="6 16" type="primary">rpoB</name>
    <name evidence="16" type="ORF">RM540_10820</name>
</gene>
<evidence type="ECO:0000259" key="15">
    <source>
        <dbReference type="Pfam" id="PF10385"/>
    </source>
</evidence>
<dbReference type="InterPro" id="IPR019462">
    <property type="entry name" value="DNA-dir_RNA_pol_bsu_external_1"/>
</dbReference>
<proteinExistence type="inferred from homology"/>
<evidence type="ECO:0000259" key="10">
    <source>
        <dbReference type="Pfam" id="PF00562"/>
    </source>
</evidence>
<dbReference type="Gene3D" id="2.40.50.150">
    <property type="match status" value="1"/>
</dbReference>
<evidence type="ECO:0000259" key="14">
    <source>
        <dbReference type="Pfam" id="PF04565"/>
    </source>
</evidence>
<dbReference type="Pfam" id="PF04560">
    <property type="entry name" value="RNA_pol_Rpb2_7"/>
    <property type="match status" value="1"/>
</dbReference>
<dbReference type="Pfam" id="PF04563">
    <property type="entry name" value="RNA_pol_Rpb2_1"/>
    <property type="match status" value="1"/>
</dbReference>
<dbReference type="NCBIfam" id="TIGR02013">
    <property type="entry name" value="rpoB"/>
    <property type="match status" value="1"/>
</dbReference>
<sequence>MSKSNGTTVQNTPAPSGESTRQSFADIAPVLDFPDFLEIQLKSYHEFLQAELVPEERDGNRGLESVFQEHFPISDTRERYTLEYLHFTLEAPKHSIEECLAQGLTYALPLKAKLRLSAKEDEDEDEPEEAVQQDVYLGTLPVMTDKGTFVVNGAERVIVSQLHRSPGVFFSQSVHPNGTDLYSARVIPFRGSWIEVSTDVANVMWAYIDRKKKLPVTTLLRALGYSSDAEIVSLFDLADQEEITNKRDFKKLTGRTLAASVTVEIKHETIDEDTGEVLDETVEREVILPAEHVLEEDDYGTLKEANVPSVILRREASEDDDDQGLDMSTLLNTLKKDPTHSSNEALIYLYEQLRGSEPPDVSAAEALLDRLFFSDKRYDLGDVGRYRMNKRLGLDGENTSVTLSKEDVVAIITELVKLQNGKSTVDDIDHLGNRRVRTVGEQLGQQFSLGLARMARTIKERMNQRDADKFTPQDLVNARTVSSVINTFFGTNQLSQFMDQTNPLAELTHKRRMSALGPGGLTRERAGFEVRDVHYTHYGRLCPIETPEGPNIGLISSLCTHGVVNQFGFIETPYRKVKNGKVTKEIEYLSAEDEDRYVIAQANAPLNDDGTYANDQIRARISGDVPLVAPDEIDYMDVAPNQIISPAASLIPFLEHDDANRALMGSNMQRQAVPLLRPESPYVGTGLEGRIARDSRAVLVAEGAGTVEYVDATQITVRYDETPEDADAAFEEPVRTYHLVKFRRTNQDTSVTQKPLVNAGMRVDKGDLLADGASTDKGELALGKNVLVAFMPWKGYNFEDAIVISERVVSEDVFTSVHIEEFEHQVRDTKRGEEELTREIPNVSEEATKDLDERGIVRIGAEVGPGDIIVGKITPKGETDPTPEEKLLRAIFGDKAGDVKDASLKAKPGMNGVVIDTMLFSRRKTDAITKKAEEKRLEEIEKQLGREIDSLQSSFFERFYALIGGLKAGGAVELRDGTVVVSEGAKLTKKAFSAIEPADLKIRQAFTQDDETNRQAWKLLANYQRRHQEITGAAEQETYRIQMGDELPPGIVSLAKVYIAKKRKLQVGDKMAGRHGNKGVVARIVPQEDMPFLEDGTPVDICLNPLGVPSRMNLGQIFETLLGWAGEKLDETYATPAFDGASMDDIASKLREAGLPEDGRTQLYDGQSGEPFDQPTTVGQIYMLKLSHLVDDKIHARSIGPYSLITQQPLGGKAQFGGQRFGEMEVWALYAYGASNVLRELLTVKSDDVQGRSKAYEAIVKGDNIPEPNVPESFNVLLREMQGLGLEVKID</sequence>
<dbReference type="Gene3D" id="3.90.1800.10">
    <property type="entry name" value="RNA polymerase alpha subunit dimerisation domain"/>
    <property type="match status" value="1"/>
</dbReference>
<dbReference type="InterPro" id="IPR007120">
    <property type="entry name" value="DNA-dir_RNAP_su2_dom"/>
</dbReference>
<keyword evidence="17" id="KW-1185">Reference proteome</keyword>
<dbReference type="InterPro" id="IPR007644">
    <property type="entry name" value="RNA_pol_bsu_protrusion"/>
</dbReference>
<evidence type="ECO:0000256" key="5">
    <source>
        <dbReference type="ARBA" id="ARBA00048552"/>
    </source>
</evidence>
<dbReference type="InterPro" id="IPR014724">
    <property type="entry name" value="RNA_pol_RPB2_OB-fold"/>
</dbReference>
<comment type="similarity">
    <text evidence="6 7">Belongs to the RNA polymerase beta chain family.</text>
</comment>
<keyword evidence="1 6" id="KW-0240">DNA-directed RNA polymerase</keyword>